<dbReference type="EMBL" id="JALJAT010000004">
    <property type="protein sequence ID" value="KAK4470704.1"/>
    <property type="molecule type" value="Genomic_DNA"/>
</dbReference>
<dbReference type="AlphaFoldDB" id="A0AAE1ZC54"/>
<feature type="transmembrane region" description="Helical" evidence="1">
    <location>
        <begin position="43"/>
        <end position="61"/>
    </location>
</feature>
<dbReference type="Proteomes" id="UP001292079">
    <property type="component" value="Unassembled WGS sequence"/>
</dbReference>
<proteinExistence type="predicted"/>
<evidence type="ECO:0000313" key="2">
    <source>
        <dbReference type="EMBL" id="KAK4470704.1"/>
    </source>
</evidence>
<organism evidence="2 3">
    <name type="scientific">Schistosoma mekongi</name>
    <name type="common">Parasitic worm</name>
    <dbReference type="NCBI Taxonomy" id="38744"/>
    <lineage>
        <taxon>Eukaryota</taxon>
        <taxon>Metazoa</taxon>
        <taxon>Spiralia</taxon>
        <taxon>Lophotrochozoa</taxon>
        <taxon>Platyhelminthes</taxon>
        <taxon>Trematoda</taxon>
        <taxon>Digenea</taxon>
        <taxon>Strigeidida</taxon>
        <taxon>Schistosomatoidea</taxon>
        <taxon>Schistosomatidae</taxon>
        <taxon>Schistosoma</taxon>
    </lineage>
</organism>
<reference evidence="2" key="2">
    <citation type="journal article" date="2023" name="Infect Dis Poverty">
        <title>Chromosome-scale genome of the human blood fluke Schistosoma mekongi and its implications for public health.</title>
        <authorList>
            <person name="Zhou M."/>
            <person name="Xu L."/>
            <person name="Xu D."/>
            <person name="Chen W."/>
            <person name="Khan J."/>
            <person name="Hu Y."/>
            <person name="Huang H."/>
            <person name="Wei H."/>
            <person name="Zhang Y."/>
            <person name="Chusongsang P."/>
            <person name="Tanasarnprasert K."/>
            <person name="Hu X."/>
            <person name="Limpanont Y."/>
            <person name="Lv Z."/>
        </authorList>
    </citation>
    <scope>NUCLEOTIDE SEQUENCE</scope>
    <source>
        <strain evidence="2">LV_2022a</strain>
    </source>
</reference>
<keyword evidence="1" id="KW-0812">Transmembrane</keyword>
<gene>
    <name evidence="2" type="ORF">MN116_006233</name>
</gene>
<name>A0AAE1ZC54_SCHME</name>
<comment type="caution">
    <text evidence="2">The sequence shown here is derived from an EMBL/GenBank/DDBJ whole genome shotgun (WGS) entry which is preliminary data.</text>
</comment>
<sequence>MHALCPLHSIPTETENSIHKNVCLCLLKYFEISHCSYSDQCDILVVFCFHFVLLLNVFVLLRKLCLHVQLSDSNLQLNLQFTTSFLLSNSRLNLLRLIYK</sequence>
<reference evidence="2" key="1">
    <citation type="submission" date="2022-04" db="EMBL/GenBank/DDBJ databases">
        <authorList>
            <person name="Xu L."/>
            <person name="Lv Z."/>
        </authorList>
    </citation>
    <scope>NUCLEOTIDE SEQUENCE</scope>
    <source>
        <strain evidence="2">LV_2022a</strain>
    </source>
</reference>
<keyword evidence="1" id="KW-0472">Membrane</keyword>
<protein>
    <submittedName>
        <fullName evidence="2">Uncharacterized protein</fullName>
    </submittedName>
</protein>
<keyword evidence="1" id="KW-1133">Transmembrane helix</keyword>
<keyword evidence="3" id="KW-1185">Reference proteome</keyword>
<accession>A0AAE1ZC54</accession>
<evidence type="ECO:0000256" key="1">
    <source>
        <dbReference type="SAM" id="Phobius"/>
    </source>
</evidence>
<evidence type="ECO:0000313" key="3">
    <source>
        <dbReference type="Proteomes" id="UP001292079"/>
    </source>
</evidence>